<dbReference type="SUPFAM" id="SSF54292">
    <property type="entry name" value="2Fe-2S ferredoxin-like"/>
    <property type="match status" value="1"/>
</dbReference>
<keyword evidence="2" id="KW-0479">Metal-binding</keyword>
<reference evidence="7" key="2">
    <citation type="journal article" date="2022" name="BMC Genomics">
        <title>Comparative genome analysis of mycobacteria focusing on tRNA and non-coding RNA.</title>
        <authorList>
            <person name="Behra P.R.K."/>
            <person name="Pettersson B.M.F."/>
            <person name="Ramesh M."/>
            <person name="Das S."/>
            <person name="Dasgupta S."/>
            <person name="Kirsebom L.A."/>
        </authorList>
    </citation>
    <scope>NUCLEOTIDE SEQUENCE</scope>
    <source>
        <strain evidence="7">DSM 44838</strain>
    </source>
</reference>
<keyword evidence="3" id="KW-0560">Oxidoreductase</keyword>
<dbReference type="CDD" id="cd00207">
    <property type="entry name" value="fer2"/>
    <property type="match status" value="1"/>
</dbReference>
<dbReference type="Gene3D" id="1.10.150.120">
    <property type="entry name" value="[2Fe-2S]-binding domain"/>
    <property type="match status" value="1"/>
</dbReference>
<dbReference type="AlphaFoldDB" id="A0A9X2Z5H6"/>
<dbReference type="Gene3D" id="3.10.20.30">
    <property type="match status" value="1"/>
</dbReference>
<dbReference type="Pfam" id="PF00111">
    <property type="entry name" value="Fer2"/>
    <property type="match status" value="1"/>
</dbReference>
<evidence type="ECO:0000259" key="6">
    <source>
        <dbReference type="PROSITE" id="PS51085"/>
    </source>
</evidence>
<dbReference type="GO" id="GO:0051537">
    <property type="term" value="F:2 iron, 2 sulfur cluster binding"/>
    <property type="evidence" value="ECO:0007669"/>
    <property type="project" value="UniProtKB-KW"/>
</dbReference>
<dbReference type="RefSeq" id="WP_263996873.1">
    <property type="nucleotide sequence ID" value="NZ_JACKVK010000008.1"/>
</dbReference>
<dbReference type="InterPro" id="IPR002888">
    <property type="entry name" value="2Fe-2S-bd"/>
</dbReference>
<evidence type="ECO:0000256" key="2">
    <source>
        <dbReference type="ARBA" id="ARBA00022723"/>
    </source>
</evidence>
<sequence length="168" mass="17922">MIDDSVGTDEVTVDLVVDGRPVHVTVDADLTLLDVLREELGLTAVRAGCRNGDCGTCTAMVDDRCVKTCLMLAARVDGGRVDTIAGLADDDGVLSPVQRAFMEQYAFQCGFCLPGMLLASTDLLKRNPDPSTEAVRDALSGNLCRCTGYTNAVRAVKRAVEMIGQPPR</sequence>
<dbReference type="Proteomes" id="UP001141629">
    <property type="component" value="Unassembled WGS sequence"/>
</dbReference>
<keyword evidence="5" id="KW-0411">Iron-sulfur</keyword>
<feature type="domain" description="2Fe-2S ferredoxin-type" evidence="6">
    <location>
        <begin position="11"/>
        <end position="87"/>
    </location>
</feature>
<evidence type="ECO:0000313" key="7">
    <source>
        <dbReference type="EMBL" id="MCV7422132.1"/>
    </source>
</evidence>
<dbReference type="InterPro" id="IPR001041">
    <property type="entry name" value="2Fe-2S_ferredoxin-type"/>
</dbReference>
<protein>
    <submittedName>
        <fullName evidence="7">(2Fe-2S)-binding protein</fullName>
    </submittedName>
</protein>
<accession>A0A9X2Z5H6</accession>
<comment type="caution">
    <text evidence="7">The sequence shown here is derived from an EMBL/GenBank/DDBJ whole genome shotgun (WGS) entry which is preliminary data.</text>
</comment>
<evidence type="ECO:0000256" key="3">
    <source>
        <dbReference type="ARBA" id="ARBA00023002"/>
    </source>
</evidence>
<dbReference type="InterPro" id="IPR036010">
    <property type="entry name" value="2Fe-2S_ferredoxin-like_sf"/>
</dbReference>
<dbReference type="GO" id="GO:0046872">
    <property type="term" value="F:metal ion binding"/>
    <property type="evidence" value="ECO:0007669"/>
    <property type="project" value="UniProtKB-KW"/>
</dbReference>
<dbReference type="InterPro" id="IPR006058">
    <property type="entry name" value="2Fe2S_fd_BS"/>
</dbReference>
<gene>
    <name evidence="7" type="ORF">H7K45_16395</name>
</gene>
<dbReference type="PROSITE" id="PS00197">
    <property type="entry name" value="2FE2S_FER_1"/>
    <property type="match status" value="1"/>
</dbReference>
<keyword evidence="4" id="KW-0408">Iron</keyword>
<evidence type="ECO:0000313" key="8">
    <source>
        <dbReference type="Proteomes" id="UP001141629"/>
    </source>
</evidence>
<proteinExistence type="predicted"/>
<name>A0A9X2Z5H6_9MYCO</name>
<evidence type="ECO:0000256" key="5">
    <source>
        <dbReference type="ARBA" id="ARBA00023014"/>
    </source>
</evidence>
<reference evidence="7" key="1">
    <citation type="submission" date="2020-07" db="EMBL/GenBank/DDBJ databases">
        <authorList>
            <person name="Pettersson B.M.F."/>
            <person name="Behra P.R.K."/>
            <person name="Ramesh M."/>
            <person name="Das S."/>
            <person name="Dasgupta S."/>
            <person name="Kirsebom L.A."/>
        </authorList>
    </citation>
    <scope>NUCLEOTIDE SEQUENCE</scope>
    <source>
        <strain evidence="7">DSM 44838</strain>
    </source>
</reference>
<dbReference type="EMBL" id="JACKVK010000008">
    <property type="protein sequence ID" value="MCV7422132.1"/>
    <property type="molecule type" value="Genomic_DNA"/>
</dbReference>
<keyword evidence="8" id="KW-1185">Reference proteome</keyword>
<evidence type="ECO:0000256" key="4">
    <source>
        <dbReference type="ARBA" id="ARBA00023004"/>
    </source>
</evidence>
<dbReference type="InterPro" id="IPR012675">
    <property type="entry name" value="Beta-grasp_dom_sf"/>
</dbReference>
<dbReference type="PROSITE" id="PS51085">
    <property type="entry name" value="2FE2S_FER_2"/>
    <property type="match status" value="1"/>
</dbReference>
<dbReference type="SUPFAM" id="SSF47741">
    <property type="entry name" value="CO dehydrogenase ISP C-domain like"/>
    <property type="match status" value="1"/>
</dbReference>
<dbReference type="PANTHER" id="PTHR44379:SF5">
    <property type="entry name" value="OXIDOREDUCTASE WITH IRON-SULFUR SUBUNIT"/>
    <property type="match status" value="1"/>
</dbReference>
<dbReference type="PANTHER" id="PTHR44379">
    <property type="entry name" value="OXIDOREDUCTASE WITH IRON-SULFUR SUBUNIT"/>
    <property type="match status" value="1"/>
</dbReference>
<keyword evidence="1" id="KW-0001">2Fe-2S</keyword>
<dbReference type="InterPro" id="IPR051452">
    <property type="entry name" value="Diverse_Oxidoreductases"/>
</dbReference>
<dbReference type="InterPro" id="IPR036884">
    <property type="entry name" value="2Fe-2S-bd_dom_sf"/>
</dbReference>
<dbReference type="Pfam" id="PF01799">
    <property type="entry name" value="Fer2_2"/>
    <property type="match status" value="1"/>
</dbReference>
<organism evidence="7 8">
    <name type="scientific">Mycobacterium yunnanensis</name>
    <dbReference type="NCBI Taxonomy" id="368477"/>
    <lineage>
        <taxon>Bacteria</taxon>
        <taxon>Bacillati</taxon>
        <taxon>Actinomycetota</taxon>
        <taxon>Actinomycetes</taxon>
        <taxon>Mycobacteriales</taxon>
        <taxon>Mycobacteriaceae</taxon>
        <taxon>Mycobacterium</taxon>
    </lineage>
</organism>
<evidence type="ECO:0000256" key="1">
    <source>
        <dbReference type="ARBA" id="ARBA00022714"/>
    </source>
</evidence>
<dbReference type="GO" id="GO:0016491">
    <property type="term" value="F:oxidoreductase activity"/>
    <property type="evidence" value="ECO:0007669"/>
    <property type="project" value="UniProtKB-KW"/>
</dbReference>